<sequence length="152" mass="16165">MLVVEDDGFTRSLILSILRGLGVRAVFEAPGAGPALELLGTTEIDVILSDIEMEPVNGLDFLRHLRSGTRPAGVVPPRAPPSQTPVIFLTAHAKAKLVEQARAAGVSAFLTKPIRPALLRDRIMSVASQIRRTPPNLPGPASACAERLTETS</sequence>
<evidence type="ECO:0000256" key="1">
    <source>
        <dbReference type="ARBA" id="ARBA00022553"/>
    </source>
</evidence>
<dbReference type="InterPro" id="IPR001789">
    <property type="entry name" value="Sig_transdc_resp-reg_receiver"/>
</dbReference>
<evidence type="ECO:0000256" key="2">
    <source>
        <dbReference type="PROSITE-ProRule" id="PRU00169"/>
    </source>
</evidence>
<dbReference type="Pfam" id="PF00072">
    <property type="entry name" value="Response_reg"/>
    <property type="match status" value="1"/>
</dbReference>
<evidence type="ECO:0000259" key="4">
    <source>
        <dbReference type="PROSITE" id="PS50110"/>
    </source>
</evidence>
<dbReference type="Proteomes" id="UP000321523">
    <property type="component" value="Unassembled WGS sequence"/>
</dbReference>
<reference evidence="5 6" key="1">
    <citation type="submission" date="2019-07" db="EMBL/GenBank/DDBJ databases">
        <title>Whole genome shotgun sequence of Skermanella aerolata NBRC 106429.</title>
        <authorList>
            <person name="Hosoyama A."/>
            <person name="Uohara A."/>
            <person name="Ohji S."/>
            <person name="Ichikawa N."/>
        </authorList>
    </citation>
    <scope>NUCLEOTIDE SEQUENCE [LARGE SCALE GENOMIC DNA]</scope>
    <source>
        <strain evidence="5 6">NBRC 106429</strain>
    </source>
</reference>
<gene>
    <name evidence="5" type="ORF">SAE02_52820</name>
</gene>
<proteinExistence type="predicted"/>
<comment type="caution">
    <text evidence="5">The sequence shown here is derived from an EMBL/GenBank/DDBJ whole genome shotgun (WGS) entry which is preliminary data.</text>
</comment>
<dbReference type="InterPro" id="IPR011006">
    <property type="entry name" value="CheY-like_superfamily"/>
</dbReference>
<keyword evidence="1 2" id="KW-0597">Phosphoprotein</keyword>
<organism evidence="5 6">
    <name type="scientific">Skermanella aerolata</name>
    <dbReference type="NCBI Taxonomy" id="393310"/>
    <lineage>
        <taxon>Bacteria</taxon>
        <taxon>Pseudomonadati</taxon>
        <taxon>Pseudomonadota</taxon>
        <taxon>Alphaproteobacteria</taxon>
        <taxon>Rhodospirillales</taxon>
        <taxon>Azospirillaceae</taxon>
        <taxon>Skermanella</taxon>
    </lineage>
</organism>
<feature type="domain" description="Response regulatory" evidence="4">
    <location>
        <begin position="1"/>
        <end position="127"/>
    </location>
</feature>
<dbReference type="PROSITE" id="PS50110">
    <property type="entry name" value="RESPONSE_REGULATORY"/>
    <property type="match status" value="1"/>
</dbReference>
<dbReference type="PANTHER" id="PTHR44591">
    <property type="entry name" value="STRESS RESPONSE REGULATOR PROTEIN 1"/>
    <property type="match status" value="1"/>
</dbReference>
<accession>A0A512DXD7</accession>
<dbReference type="AlphaFoldDB" id="A0A512DXD7"/>
<dbReference type="SMART" id="SM00448">
    <property type="entry name" value="REC"/>
    <property type="match status" value="1"/>
</dbReference>
<name>A0A512DXD7_9PROT</name>
<feature type="region of interest" description="Disordered" evidence="3">
    <location>
        <begin position="132"/>
        <end position="152"/>
    </location>
</feature>
<evidence type="ECO:0000256" key="3">
    <source>
        <dbReference type="SAM" id="MobiDB-lite"/>
    </source>
</evidence>
<protein>
    <recommendedName>
        <fullName evidence="4">Response regulatory domain-containing protein</fullName>
    </recommendedName>
</protein>
<evidence type="ECO:0000313" key="6">
    <source>
        <dbReference type="Proteomes" id="UP000321523"/>
    </source>
</evidence>
<evidence type="ECO:0000313" key="5">
    <source>
        <dbReference type="EMBL" id="GEO41134.1"/>
    </source>
</evidence>
<dbReference type="SUPFAM" id="SSF52172">
    <property type="entry name" value="CheY-like"/>
    <property type="match status" value="1"/>
</dbReference>
<dbReference type="GO" id="GO:0000160">
    <property type="term" value="P:phosphorelay signal transduction system"/>
    <property type="evidence" value="ECO:0007669"/>
    <property type="project" value="InterPro"/>
</dbReference>
<dbReference type="EMBL" id="BJYZ01000026">
    <property type="protein sequence ID" value="GEO41134.1"/>
    <property type="molecule type" value="Genomic_DNA"/>
</dbReference>
<dbReference type="InterPro" id="IPR050595">
    <property type="entry name" value="Bact_response_regulator"/>
</dbReference>
<dbReference type="Gene3D" id="3.40.50.2300">
    <property type="match status" value="1"/>
</dbReference>
<dbReference type="PANTHER" id="PTHR44591:SF3">
    <property type="entry name" value="RESPONSE REGULATORY DOMAIN-CONTAINING PROTEIN"/>
    <property type="match status" value="1"/>
</dbReference>
<feature type="modified residue" description="4-aspartylphosphate" evidence="2">
    <location>
        <position position="50"/>
    </location>
</feature>
<keyword evidence="6" id="KW-1185">Reference proteome</keyword>